<evidence type="ECO:0000256" key="10">
    <source>
        <dbReference type="ARBA" id="ARBA00023329"/>
    </source>
</evidence>
<dbReference type="AlphaFoldDB" id="A0A6U3QK97"/>
<dbReference type="GO" id="GO:0006890">
    <property type="term" value="P:retrograde vesicle-mediated transport, Golgi to endoplasmic reticulum"/>
    <property type="evidence" value="ECO:0007669"/>
    <property type="project" value="UniProtKB-UniRule"/>
</dbReference>
<comment type="similarity">
    <text evidence="3 11">Belongs to the COPE family.</text>
</comment>
<accession>A0A6U3QK97</accession>
<evidence type="ECO:0000256" key="11">
    <source>
        <dbReference type="PIRNR" id="PIRNR016478"/>
    </source>
</evidence>
<proteinExistence type="inferred from homology"/>
<dbReference type="PANTHER" id="PTHR10805:SF0">
    <property type="entry name" value="COATOMER SUBUNIT EPSILON"/>
    <property type="match status" value="1"/>
</dbReference>
<reference evidence="12" key="1">
    <citation type="submission" date="2021-01" db="EMBL/GenBank/DDBJ databases">
        <authorList>
            <person name="Corre E."/>
            <person name="Pelletier E."/>
            <person name="Niang G."/>
            <person name="Scheremetjew M."/>
            <person name="Finn R."/>
            <person name="Kale V."/>
            <person name="Holt S."/>
            <person name="Cochrane G."/>
            <person name="Meng A."/>
            <person name="Brown T."/>
            <person name="Cohen L."/>
        </authorList>
    </citation>
    <scope>NUCLEOTIDE SEQUENCE</scope>
    <source>
        <strain evidence="12">Pop2</strain>
    </source>
</reference>
<organism evidence="12">
    <name type="scientific">Ditylum brightwellii</name>
    <dbReference type="NCBI Taxonomy" id="49249"/>
    <lineage>
        <taxon>Eukaryota</taxon>
        <taxon>Sar</taxon>
        <taxon>Stramenopiles</taxon>
        <taxon>Ochrophyta</taxon>
        <taxon>Bacillariophyta</taxon>
        <taxon>Mediophyceae</taxon>
        <taxon>Lithodesmiophycidae</taxon>
        <taxon>Lithodesmiales</taxon>
        <taxon>Lithodesmiaceae</taxon>
        <taxon>Ditylum</taxon>
    </lineage>
</organism>
<evidence type="ECO:0000256" key="1">
    <source>
        <dbReference type="ARBA" id="ARBA00004255"/>
    </source>
</evidence>
<keyword evidence="5 11" id="KW-0963">Cytoplasm</keyword>
<dbReference type="GO" id="GO:0006891">
    <property type="term" value="P:intra-Golgi vesicle-mediated transport"/>
    <property type="evidence" value="ECO:0007669"/>
    <property type="project" value="TreeGrafter"/>
</dbReference>
<comment type="function">
    <text evidence="11">The coatomer is a cytosolic protein complex that binds to dilysine motifs and reversibly associates with Golgi non-clathrin-coated vesicles, which further mediate biosynthetic protein transport from the ER, via the Golgi up to the trans Golgi network. The coatomer complex is required for budding from Golgi membranes, and is essential for the retrograde Golgi-to-ER transport of dilysine-tagged proteins.</text>
</comment>
<evidence type="ECO:0000256" key="6">
    <source>
        <dbReference type="ARBA" id="ARBA00022892"/>
    </source>
</evidence>
<evidence type="ECO:0000256" key="7">
    <source>
        <dbReference type="ARBA" id="ARBA00022927"/>
    </source>
</evidence>
<dbReference type="GO" id="GO:0000139">
    <property type="term" value="C:Golgi membrane"/>
    <property type="evidence" value="ECO:0007669"/>
    <property type="project" value="UniProtKB-SubCell"/>
</dbReference>
<gene>
    <name evidence="12" type="ORF">DBRI1063_LOCUS7827</name>
</gene>
<keyword evidence="10 11" id="KW-0968">Cytoplasmic vesicle</keyword>
<evidence type="ECO:0000256" key="9">
    <source>
        <dbReference type="ARBA" id="ARBA00023136"/>
    </source>
</evidence>
<comment type="subcellular location">
    <subcellularLocation>
        <location evidence="2">Cytoplasmic vesicle</location>
        <location evidence="2">COPI-coated vesicle membrane</location>
        <topology evidence="2">Peripheral membrane protein</topology>
        <orientation evidence="2">Cytoplasmic side</orientation>
    </subcellularLocation>
    <subcellularLocation>
        <location evidence="1">Golgi apparatus membrane</location>
        <topology evidence="1">Peripheral membrane protein</topology>
        <orientation evidence="1">Cytoplasmic side</orientation>
    </subcellularLocation>
</comment>
<protein>
    <recommendedName>
        <fullName evidence="11">Coatomer subunit epsilon</fullName>
    </recommendedName>
</protein>
<dbReference type="GO" id="GO:0005198">
    <property type="term" value="F:structural molecule activity"/>
    <property type="evidence" value="ECO:0007669"/>
    <property type="project" value="UniProtKB-UniRule"/>
</dbReference>
<dbReference type="EMBL" id="HBGN01012297">
    <property type="protein sequence ID" value="CAD9323987.1"/>
    <property type="molecule type" value="Transcribed_RNA"/>
</dbReference>
<sequence length="300" mass="33210">MDPDELYTLRAQFWLGHYNLCIDEGKAIARRPMSTQLKAEREEFVLRAQLALGQYDRVVKESSGADKSPAIQAIGLQAQFETTSDESARQTIIDTLKAMLDSDASSTSLQLTAANVFLKYGMTREALQCVHLGTTMEHLAVALQIYLRIDRIDLARQQLELLRQADEDAVLTQLGGVYVSIASGRSTVHDAIHHLNSLSEQYGQSPVLLNIAAVAHMTAGNMDRADGALNEARMEHGCDDDADTLVNTVVCYQHMGKELKDIEPFLLKLKSVHPNHAFVQGLVRVEGAFEREAQKYAVKA</sequence>
<dbReference type="GO" id="GO:0015031">
    <property type="term" value="P:protein transport"/>
    <property type="evidence" value="ECO:0007669"/>
    <property type="project" value="UniProtKB-UniRule"/>
</dbReference>
<dbReference type="GO" id="GO:0030126">
    <property type="term" value="C:COPI vesicle coat"/>
    <property type="evidence" value="ECO:0007669"/>
    <property type="project" value="TreeGrafter"/>
</dbReference>
<keyword evidence="4 11" id="KW-0813">Transport</keyword>
<dbReference type="Pfam" id="PF04733">
    <property type="entry name" value="Coatomer_E"/>
    <property type="match status" value="1"/>
</dbReference>
<evidence type="ECO:0000256" key="4">
    <source>
        <dbReference type="ARBA" id="ARBA00022448"/>
    </source>
</evidence>
<evidence type="ECO:0000313" key="12">
    <source>
        <dbReference type="EMBL" id="CAD9323987.1"/>
    </source>
</evidence>
<dbReference type="PIRSF" id="PIRSF016478">
    <property type="entry name" value="Coatomer_esu"/>
    <property type="match status" value="1"/>
</dbReference>
<dbReference type="GO" id="GO:0006888">
    <property type="term" value="P:endoplasmic reticulum to Golgi vesicle-mediated transport"/>
    <property type="evidence" value="ECO:0007669"/>
    <property type="project" value="TreeGrafter"/>
</dbReference>
<evidence type="ECO:0000256" key="8">
    <source>
        <dbReference type="ARBA" id="ARBA00023034"/>
    </source>
</evidence>
<evidence type="ECO:0000256" key="3">
    <source>
        <dbReference type="ARBA" id="ARBA00008827"/>
    </source>
</evidence>
<keyword evidence="6 11" id="KW-0931">ER-Golgi transport</keyword>
<keyword evidence="8 11" id="KW-0333">Golgi apparatus</keyword>
<dbReference type="InterPro" id="IPR006822">
    <property type="entry name" value="Coatomer_esu"/>
</dbReference>
<keyword evidence="9 11" id="KW-0472">Membrane</keyword>
<evidence type="ECO:0000256" key="2">
    <source>
        <dbReference type="ARBA" id="ARBA00004347"/>
    </source>
</evidence>
<keyword evidence="7 11" id="KW-0653">Protein transport</keyword>
<name>A0A6U3QK97_9STRA</name>
<dbReference type="InterPro" id="IPR011990">
    <property type="entry name" value="TPR-like_helical_dom_sf"/>
</dbReference>
<dbReference type="Gene3D" id="1.25.40.10">
    <property type="entry name" value="Tetratricopeptide repeat domain"/>
    <property type="match status" value="1"/>
</dbReference>
<dbReference type="PANTHER" id="PTHR10805">
    <property type="entry name" value="COATOMER SUBUNIT EPSILON"/>
    <property type="match status" value="1"/>
</dbReference>
<evidence type="ECO:0000256" key="5">
    <source>
        <dbReference type="ARBA" id="ARBA00022490"/>
    </source>
</evidence>